<evidence type="ECO:0000256" key="2">
    <source>
        <dbReference type="ARBA" id="ARBA00010286"/>
    </source>
</evidence>
<dbReference type="PANTHER" id="PTHR43668">
    <property type="entry name" value="ALLANTOINASE"/>
    <property type="match status" value="1"/>
</dbReference>
<comment type="cofactor">
    <cofactor evidence="7">
        <name>Zn(2+)</name>
        <dbReference type="ChEBI" id="CHEBI:29105"/>
    </cofactor>
    <text evidence="7">Binds 2 Zn(2+) ions per subunit.</text>
</comment>
<evidence type="ECO:0000256" key="3">
    <source>
        <dbReference type="ARBA" id="ARBA00022723"/>
    </source>
</evidence>
<feature type="binding site" evidence="7">
    <location>
        <position position="153"/>
    </location>
    <ligand>
        <name>Zn(2+)</name>
        <dbReference type="ChEBI" id="CHEBI:29105"/>
        <label>2</label>
    </ligand>
</feature>
<keyword evidence="3 7" id="KW-0479">Metal-binding</keyword>
<keyword evidence="6 7" id="KW-0665">Pyrimidine biosynthesis</keyword>
<dbReference type="Gene3D" id="3.20.20.140">
    <property type="entry name" value="Metal-dependent hydrolases"/>
    <property type="match status" value="1"/>
</dbReference>
<feature type="binding site" evidence="7">
    <location>
        <position position="63"/>
    </location>
    <ligand>
        <name>Zn(2+)</name>
        <dbReference type="ChEBI" id="CHEBI:29105"/>
        <label>1</label>
    </ligand>
</feature>
<accession>A0A1M6BSX6</accession>
<feature type="binding site" evidence="7">
    <location>
        <position position="306"/>
    </location>
    <ligand>
        <name>Zn(2+)</name>
        <dbReference type="ChEBI" id="CHEBI:29105"/>
        <label>1</label>
    </ligand>
</feature>
<feature type="binding site" evidence="7">
    <location>
        <position position="310"/>
    </location>
    <ligand>
        <name>substrate</name>
    </ligand>
</feature>
<dbReference type="Pfam" id="PF12890">
    <property type="entry name" value="DHOase"/>
    <property type="match status" value="1"/>
</dbReference>
<feature type="binding site" evidence="7">
    <location>
        <position position="233"/>
    </location>
    <ligand>
        <name>Zn(2+)</name>
        <dbReference type="ChEBI" id="CHEBI:29105"/>
        <label>2</label>
    </ligand>
</feature>
<dbReference type="GO" id="GO:0005737">
    <property type="term" value="C:cytoplasm"/>
    <property type="evidence" value="ECO:0007669"/>
    <property type="project" value="TreeGrafter"/>
</dbReference>
<dbReference type="CDD" id="cd01317">
    <property type="entry name" value="DHOase_IIa"/>
    <property type="match status" value="1"/>
</dbReference>
<dbReference type="InterPro" id="IPR024403">
    <property type="entry name" value="DHOase_cat"/>
</dbReference>
<dbReference type="Proteomes" id="UP000184529">
    <property type="component" value="Unassembled WGS sequence"/>
</dbReference>
<keyword evidence="11" id="KW-1185">Reference proteome</keyword>
<dbReference type="SUPFAM" id="SSF51338">
    <property type="entry name" value="Composite domain of metallo-dependent hydrolases"/>
    <property type="match status" value="1"/>
</dbReference>
<dbReference type="SUPFAM" id="SSF51556">
    <property type="entry name" value="Metallo-dependent hydrolases"/>
    <property type="match status" value="1"/>
</dbReference>
<dbReference type="Gene3D" id="2.30.40.10">
    <property type="entry name" value="Urease, subunit C, domain 1"/>
    <property type="match status" value="1"/>
</dbReference>
<evidence type="ECO:0000313" key="11">
    <source>
        <dbReference type="Proteomes" id="UP000184529"/>
    </source>
</evidence>
<evidence type="ECO:0000259" key="8">
    <source>
        <dbReference type="Pfam" id="PF07969"/>
    </source>
</evidence>
<dbReference type="OrthoDB" id="9765462at2"/>
<dbReference type="EC" id="3.5.2.3" evidence="7"/>
<comment type="similarity">
    <text evidence="2 7">Belongs to the metallo-dependent hydrolases superfamily. DHOase family. Class I DHOase subfamily.</text>
</comment>
<evidence type="ECO:0000256" key="4">
    <source>
        <dbReference type="ARBA" id="ARBA00022801"/>
    </source>
</evidence>
<dbReference type="GO" id="GO:0006145">
    <property type="term" value="P:purine nucleobase catabolic process"/>
    <property type="evidence" value="ECO:0007669"/>
    <property type="project" value="TreeGrafter"/>
</dbReference>
<dbReference type="InterPro" id="IPR013108">
    <property type="entry name" value="Amidohydro_3"/>
</dbReference>
<proteinExistence type="inferred from homology"/>
<dbReference type="InterPro" id="IPR002195">
    <property type="entry name" value="Dihydroorotase_CS"/>
</dbReference>
<dbReference type="GO" id="GO:0044205">
    <property type="term" value="P:'de novo' UMP biosynthetic process"/>
    <property type="evidence" value="ECO:0007669"/>
    <property type="project" value="UniProtKB-UniRule"/>
</dbReference>
<comment type="pathway">
    <text evidence="7">Pyrimidine metabolism; UMP biosynthesis via de novo pathway; (S)-dihydroorotate from bicarbonate: step 3/3.</text>
</comment>
<feature type="binding site" evidence="7">
    <location>
        <position position="180"/>
    </location>
    <ligand>
        <name>Zn(2+)</name>
        <dbReference type="ChEBI" id="CHEBI:29105"/>
        <label>2</label>
    </ligand>
</feature>
<dbReference type="InterPro" id="IPR011059">
    <property type="entry name" value="Metal-dep_hydrolase_composite"/>
</dbReference>
<dbReference type="HAMAP" id="MF_00220_B">
    <property type="entry name" value="PyrC_classI_B"/>
    <property type="match status" value="1"/>
</dbReference>
<comment type="catalytic activity">
    <reaction evidence="7">
        <text>(S)-dihydroorotate + H2O = N-carbamoyl-L-aspartate + H(+)</text>
        <dbReference type="Rhea" id="RHEA:24296"/>
        <dbReference type="ChEBI" id="CHEBI:15377"/>
        <dbReference type="ChEBI" id="CHEBI:15378"/>
        <dbReference type="ChEBI" id="CHEBI:30864"/>
        <dbReference type="ChEBI" id="CHEBI:32814"/>
        <dbReference type="EC" id="3.5.2.3"/>
    </reaction>
</comment>
<reference evidence="11" key="1">
    <citation type="submission" date="2016-11" db="EMBL/GenBank/DDBJ databases">
        <authorList>
            <person name="Varghese N."/>
            <person name="Submissions S."/>
        </authorList>
    </citation>
    <scope>NUCLEOTIDE SEQUENCE [LARGE SCALE GENOMIC DNA]</scope>
    <source>
        <strain evidence="11">DSM 16057</strain>
    </source>
</reference>
<protein>
    <recommendedName>
        <fullName evidence="7">Dihydroorotase</fullName>
        <shortName evidence="7">DHOase</shortName>
        <ecNumber evidence="7">3.5.2.3</ecNumber>
    </recommendedName>
</protein>
<evidence type="ECO:0000259" key="9">
    <source>
        <dbReference type="Pfam" id="PF12890"/>
    </source>
</evidence>
<feature type="domain" description="Dihydroorotase catalytic" evidence="9">
    <location>
        <begin position="50"/>
        <end position="237"/>
    </location>
</feature>
<feature type="binding site" evidence="7">
    <location>
        <position position="95"/>
    </location>
    <ligand>
        <name>substrate</name>
    </ligand>
</feature>
<dbReference type="PROSITE" id="PS00483">
    <property type="entry name" value="DIHYDROOROTASE_2"/>
    <property type="match status" value="1"/>
</dbReference>
<dbReference type="InterPro" id="IPR050138">
    <property type="entry name" value="DHOase/Allantoinase_Hydrolase"/>
</dbReference>
<dbReference type="GO" id="GO:0004151">
    <property type="term" value="F:dihydroorotase activity"/>
    <property type="evidence" value="ECO:0007669"/>
    <property type="project" value="UniProtKB-UniRule"/>
</dbReference>
<dbReference type="AlphaFoldDB" id="A0A1M6BSX6"/>
<feature type="binding site" evidence="7">
    <location>
        <begin position="63"/>
        <end position="65"/>
    </location>
    <ligand>
        <name>substrate</name>
    </ligand>
</feature>
<evidence type="ECO:0000256" key="6">
    <source>
        <dbReference type="ARBA" id="ARBA00022975"/>
    </source>
</evidence>
<dbReference type="RefSeq" id="WP_072867192.1">
    <property type="nucleotide sequence ID" value="NZ_FQZM01000005.1"/>
</dbReference>
<evidence type="ECO:0000256" key="1">
    <source>
        <dbReference type="ARBA" id="ARBA00002368"/>
    </source>
</evidence>
<keyword evidence="5 7" id="KW-0862">Zinc</keyword>
<comment type="function">
    <text evidence="1 7">Catalyzes the reversible cyclization of carbamoyl aspartate to dihydroorotate.</text>
</comment>
<evidence type="ECO:0000256" key="5">
    <source>
        <dbReference type="ARBA" id="ARBA00022833"/>
    </source>
</evidence>
<feature type="binding site" evidence="7">
    <location>
        <position position="61"/>
    </location>
    <ligand>
        <name>Zn(2+)</name>
        <dbReference type="ChEBI" id="CHEBI:29105"/>
        <label>1</label>
    </ligand>
</feature>
<dbReference type="GO" id="GO:0004038">
    <property type="term" value="F:allantoinase activity"/>
    <property type="evidence" value="ECO:0007669"/>
    <property type="project" value="TreeGrafter"/>
</dbReference>
<name>A0A1M6BSX6_9FIRM</name>
<feature type="binding site" evidence="7">
    <location>
        <begin position="324"/>
        <end position="325"/>
    </location>
    <ligand>
        <name>substrate</name>
    </ligand>
</feature>
<feature type="binding site" evidence="7">
    <location>
        <position position="279"/>
    </location>
    <ligand>
        <name>substrate</name>
    </ligand>
</feature>
<organism evidence="10 11">
    <name type="scientific">Desulfofundulus thermosubterraneus DSM 16057</name>
    <dbReference type="NCBI Taxonomy" id="1121432"/>
    <lineage>
        <taxon>Bacteria</taxon>
        <taxon>Bacillati</taxon>
        <taxon>Bacillota</taxon>
        <taxon>Clostridia</taxon>
        <taxon>Eubacteriales</taxon>
        <taxon>Peptococcaceae</taxon>
        <taxon>Desulfofundulus</taxon>
    </lineage>
</organism>
<feature type="domain" description="Amidohydrolase 3" evidence="8">
    <location>
        <begin position="344"/>
        <end position="423"/>
    </location>
</feature>
<dbReference type="InterPro" id="IPR032466">
    <property type="entry name" value="Metal_Hydrolase"/>
</dbReference>
<keyword evidence="4 7" id="KW-0378">Hydrolase</keyword>
<dbReference type="Pfam" id="PF07969">
    <property type="entry name" value="Amidohydro_3"/>
    <property type="match status" value="1"/>
</dbReference>
<dbReference type="PANTHER" id="PTHR43668:SF2">
    <property type="entry name" value="ALLANTOINASE"/>
    <property type="match status" value="1"/>
</dbReference>
<feature type="active site" evidence="7">
    <location>
        <position position="306"/>
    </location>
</feature>
<dbReference type="UniPathway" id="UPA00070">
    <property type="reaction ID" value="UER00117"/>
</dbReference>
<gene>
    <name evidence="7" type="primary">pyrC</name>
    <name evidence="10" type="ORF">SAMN02745219_00501</name>
</gene>
<feature type="binding site" evidence="7">
    <location>
        <position position="153"/>
    </location>
    <ligand>
        <name>Zn(2+)</name>
        <dbReference type="ChEBI" id="CHEBI:29105"/>
        <label>1</label>
    </ligand>
</feature>
<dbReference type="STRING" id="1121432.SAMN02745219_00501"/>
<sequence>MHKLLLKGGRVVDPQAGEIFAADILIVDGRITAIGPGLEPGEGAVMDVAGKLVAPGLIDMHVHFREPGFEAKETIASGSRAAARGGFTAVACMPNTNPVADNRAVITYIKTRAEEAGLVKVYPIAALTRGSRGEELTEMADLKEAGAVALSDDGHPVASAAVMRRAMQYARMVGLPVISHCEEPTLSAGGVMHEGYMSTVLGLPGIPAAAEEIMVARDIILSEYTGCPLHIAHVSTSGSVRLIREAKARGVPVTAEVTPHHFTLTDRAVADYNTSTKVNPPLRTEEDVAALKEALADGTIDVIATDHAPHTLEEKDVEYQLAPFGLVGLETALGLVWTELVVPGVLSPVEAIRKLTVNPARILGLQEGVLKVGADADITIIDPELMEVVDPATFASKGRNTPFSGRRLQGLPVATIVKGRVVYNRDLAVIA</sequence>
<dbReference type="NCBIfam" id="TIGR00857">
    <property type="entry name" value="pyrC_multi"/>
    <property type="match status" value="1"/>
</dbReference>
<dbReference type="GO" id="GO:0008270">
    <property type="term" value="F:zinc ion binding"/>
    <property type="evidence" value="ECO:0007669"/>
    <property type="project" value="UniProtKB-UniRule"/>
</dbReference>
<evidence type="ECO:0000256" key="7">
    <source>
        <dbReference type="HAMAP-Rule" id="MF_00220"/>
    </source>
</evidence>
<dbReference type="EMBL" id="FQZM01000005">
    <property type="protein sequence ID" value="SHI51836.1"/>
    <property type="molecule type" value="Genomic_DNA"/>
</dbReference>
<evidence type="ECO:0000313" key="10">
    <source>
        <dbReference type="EMBL" id="SHI51836.1"/>
    </source>
</evidence>
<dbReference type="InterPro" id="IPR004722">
    <property type="entry name" value="DHOase"/>
</dbReference>
<dbReference type="PROSITE" id="PS00482">
    <property type="entry name" value="DIHYDROOROTASE_1"/>
    <property type="match status" value="1"/>
</dbReference>